<evidence type="ECO:0000313" key="3">
    <source>
        <dbReference type="Proteomes" id="UP000355283"/>
    </source>
</evidence>
<dbReference type="EMBL" id="SDOX01000018">
    <property type="protein sequence ID" value="TFJ84595.1"/>
    <property type="molecule type" value="Genomic_DNA"/>
</dbReference>
<feature type="region of interest" description="Disordered" evidence="1">
    <location>
        <begin position="183"/>
        <end position="291"/>
    </location>
</feature>
<feature type="compositionally biased region" description="Basic and acidic residues" evidence="1">
    <location>
        <begin position="372"/>
        <end position="385"/>
    </location>
</feature>
<proteinExistence type="predicted"/>
<feature type="region of interest" description="Disordered" evidence="1">
    <location>
        <begin position="82"/>
        <end position="109"/>
    </location>
</feature>
<gene>
    <name evidence="2" type="ORF">NSK_004060</name>
</gene>
<protein>
    <submittedName>
        <fullName evidence="2">Uncharacterized protein</fullName>
    </submittedName>
</protein>
<feature type="region of interest" description="Disordered" evidence="1">
    <location>
        <begin position="372"/>
        <end position="391"/>
    </location>
</feature>
<name>A0A4D9D566_9STRA</name>
<keyword evidence="3" id="KW-1185">Reference proteome</keyword>
<evidence type="ECO:0000313" key="2">
    <source>
        <dbReference type="EMBL" id="TFJ84595.1"/>
    </source>
</evidence>
<feature type="compositionally biased region" description="Basic and acidic residues" evidence="1">
    <location>
        <begin position="252"/>
        <end position="270"/>
    </location>
</feature>
<dbReference type="OrthoDB" id="10392196at2759"/>
<organism evidence="2 3">
    <name type="scientific">Nannochloropsis salina CCMP1776</name>
    <dbReference type="NCBI Taxonomy" id="1027361"/>
    <lineage>
        <taxon>Eukaryota</taxon>
        <taxon>Sar</taxon>
        <taxon>Stramenopiles</taxon>
        <taxon>Ochrophyta</taxon>
        <taxon>Eustigmatophyceae</taxon>
        <taxon>Eustigmatales</taxon>
        <taxon>Monodopsidaceae</taxon>
        <taxon>Microchloropsis</taxon>
        <taxon>Microchloropsis salina</taxon>
    </lineage>
</organism>
<evidence type="ECO:0000256" key="1">
    <source>
        <dbReference type="SAM" id="MobiDB-lite"/>
    </source>
</evidence>
<reference evidence="2 3" key="1">
    <citation type="submission" date="2019-01" db="EMBL/GenBank/DDBJ databases">
        <title>Nuclear Genome Assembly of the Microalgal Biofuel strain Nannochloropsis salina CCMP1776.</title>
        <authorList>
            <person name="Hovde B."/>
        </authorList>
    </citation>
    <scope>NUCLEOTIDE SEQUENCE [LARGE SCALE GENOMIC DNA]</scope>
    <source>
        <strain evidence="2 3">CCMP1776</strain>
    </source>
</reference>
<dbReference type="Proteomes" id="UP000355283">
    <property type="component" value="Unassembled WGS sequence"/>
</dbReference>
<dbReference type="AlphaFoldDB" id="A0A4D9D566"/>
<feature type="compositionally biased region" description="Basic and acidic residues" evidence="1">
    <location>
        <begin position="82"/>
        <end position="95"/>
    </location>
</feature>
<accession>A0A4D9D566</accession>
<sequence>MPTKTNAMPVALPTPSNRVLSPLTIPLLDAASIPVSSSLFPPRCVALPRPLQEYHDVITHLDSAARHALILYGELVAVSRDRAQKRDGEVGRDVEDGALGGGRKEEEETGWAVGEVLDASEGALQTLTAMYREGFGHLASAAMTVVGGQEGAVAREAKGRLAAPTVPGGTLLSSFFSPPSSGPLTMMEKASGVDENGTTLVSDPQGLFEPPPASPASSLRSDCSTPTGLDLPPPTSEEASGEHLPSPTTEEASGKDRAPTRGGERKGGKETEEDASEIRACGPGRPAPADVDALGMARWPGAENDVASVAGVEYADSVAVSNTGAAEKTLHAEGLDPLLQATLERYSTLLMSLVQNKLEALTARESIETLATEERSCGEEDRDTVSEVTTL</sequence>
<comment type="caution">
    <text evidence="2">The sequence shown here is derived from an EMBL/GenBank/DDBJ whole genome shotgun (WGS) entry which is preliminary data.</text>
</comment>